<accession>A0A3E5BE79</accession>
<gene>
    <name evidence="3" type="ORF">DXB65_10260</name>
</gene>
<name>A0A3E5BE79_9BACE</name>
<sequence length="301" mass="33905">MMNSPADNVLTYPIHEVSPYINWIYFFHAWGFQPRFSTIADIHGCDSCRAMWLTTFPEGERAKAAEAMQLFKEANRMLNQLDEEFRVHAVFRLCKANADGDNLLLDGTLFPLLRQQIPHPDGSPFLCLSDFVRPLSSGIPDVVGIFAASCDGGIELLYENDPYKRMLVQTLADRLAEAATEKMHEYVRKIAWGYAKEEHLSIPELLKEKFQGIRPAVGYPSLPDQSVNFLLNQLLHMEQIGISLTENGAMRPHATVCGLMLAHPASRYFAVGKIGNDQLEDYARRRGISVTEAKKFLASNL</sequence>
<dbReference type="SUPFAM" id="SSF56507">
    <property type="entry name" value="Methionine synthase activation domain-like"/>
    <property type="match status" value="1"/>
</dbReference>
<dbReference type="Gene3D" id="1.10.288.10">
    <property type="entry name" value="Cobalamin-dependent Methionine Synthase, domain 2"/>
    <property type="match status" value="1"/>
</dbReference>
<dbReference type="Pfam" id="PF02965">
    <property type="entry name" value="Met_synt_B12"/>
    <property type="match status" value="1"/>
</dbReference>
<evidence type="ECO:0000313" key="3">
    <source>
        <dbReference type="EMBL" id="RGN35888.1"/>
    </source>
</evidence>
<dbReference type="AlphaFoldDB" id="A0A3E5BE79"/>
<dbReference type="InterPro" id="IPR037010">
    <property type="entry name" value="VitB12-dep_Met_synth_activ_sf"/>
</dbReference>
<dbReference type="RefSeq" id="WP_009131221.1">
    <property type="nucleotide sequence ID" value="NZ_CABKRN010000004.1"/>
</dbReference>
<organism evidence="3 4">
    <name type="scientific">Bacteroides oleiciplenus</name>
    <dbReference type="NCBI Taxonomy" id="626931"/>
    <lineage>
        <taxon>Bacteria</taxon>
        <taxon>Pseudomonadati</taxon>
        <taxon>Bacteroidota</taxon>
        <taxon>Bacteroidia</taxon>
        <taxon>Bacteroidales</taxon>
        <taxon>Bacteroidaceae</taxon>
        <taxon>Bacteroides</taxon>
    </lineage>
</organism>
<dbReference type="Gene3D" id="3.10.196.10">
    <property type="entry name" value="Vitamin B12-dependent methionine synthase, activation domain"/>
    <property type="match status" value="1"/>
</dbReference>
<feature type="domain" description="AdoMet activation" evidence="2">
    <location>
        <begin position="1"/>
        <end position="301"/>
    </location>
</feature>
<dbReference type="InterPro" id="IPR004223">
    <property type="entry name" value="VitB12-dep_Met_synth_activ_dom"/>
</dbReference>
<keyword evidence="1 3" id="KW-0489">Methyltransferase</keyword>
<protein>
    <submittedName>
        <fullName evidence="3">5-methyltetrahydrofolate--homocysteine methyltransferase</fullName>
    </submittedName>
</protein>
<evidence type="ECO:0000313" key="4">
    <source>
        <dbReference type="Proteomes" id="UP000260983"/>
    </source>
</evidence>
<evidence type="ECO:0000256" key="1">
    <source>
        <dbReference type="PROSITE-ProRule" id="PRU00346"/>
    </source>
</evidence>
<dbReference type="EMBL" id="QSUL01000006">
    <property type="protein sequence ID" value="RGN35888.1"/>
    <property type="molecule type" value="Genomic_DNA"/>
</dbReference>
<keyword evidence="1 3" id="KW-0808">Transferase</keyword>
<dbReference type="PROSITE" id="PS50974">
    <property type="entry name" value="ADOMET_ACTIVATION"/>
    <property type="match status" value="1"/>
</dbReference>
<dbReference type="InterPro" id="IPR050554">
    <property type="entry name" value="Met_Synthase/Corrinoid"/>
</dbReference>
<comment type="caution">
    <text evidence="3">The sequence shown here is derived from an EMBL/GenBank/DDBJ whole genome shotgun (WGS) entry which is preliminary data.</text>
</comment>
<dbReference type="Proteomes" id="UP000260983">
    <property type="component" value="Unassembled WGS sequence"/>
</dbReference>
<evidence type="ECO:0000259" key="2">
    <source>
        <dbReference type="PROSITE" id="PS50974"/>
    </source>
</evidence>
<dbReference type="PANTHER" id="PTHR45833">
    <property type="entry name" value="METHIONINE SYNTHASE"/>
    <property type="match status" value="1"/>
</dbReference>
<proteinExistence type="predicted"/>
<reference evidence="3 4" key="1">
    <citation type="submission" date="2018-08" db="EMBL/GenBank/DDBJ databases">
        <title>A genome reference for cultivated species of the human gut microbiota.</title>
        <authorList>
            <person name="Zou Y."/>
            <person name="Xue W."/>
            <person name="Luo G."/>
        </authorList>
    </citation>
    <scope>NUCLEOTIDE SEQUENCE [LARGE SCALE GENOMIC DNA]</scope>
    <source>
        <strain evidence="3 4">OM05-15BH</strain>
    </source>
</reference>
<dbReference type="GO" id="GO:0008705">
    <property type="term" value="F:methionine synthase activity"/>
    <property type="evidence" value="ECO:0007669"/>
    <property type="project" value="InterPro"/>
</dbReference>
<dbReference type="GO" id="GO:0005829">
    <property type="term" value="C:cytosol"/>
    <property type="evidence" value="ECO:0007669"/>
    <property type="project" value="TreeGrafter"/>
</dbReference>
<dbReference type="GO" id="GO:0032259">
    <property type="term" value="P:methylation"/>
    <property type="evidence" value="ECO:0007669"/>
    <property type="project" value="UniProtKB-KW"/>
</dbReference>